<dbReference type="STRING" id="7739.C3Z607"/>
<organism>
    <name type="scientific">Branchiostoma floridae</name>
    <name type="common">Florida lancelet</name>
    <name type="synonym">Amphioxus</name>
    <dbReference type="NCBI Taxonomy" id="7739"/>
    <lineage>
        <taxon>Eukaryota</taxon>
        <taxon>Metazoa</taxon>
        <taxon>Chordata</taxon>
        <taxon>Cephalochordata</taxon>
        <taxon>Leptocardii</taxon>
        <taxon>Amphioxiformes</taxon>
        <taxon>Branchiostomatidae</taxon>
        <taxon>Branchiostoma</taxon>
    </lineage>
</organism>
<proteinExistence type="inferred from homology"/>
<reference evidence="3" key="1">
    <citation type="journal article" date="2008" name="Nature">
        <title>The amphioxus genome and the evolution of the chordate karyotype.</title>
        <authorList>
            <consortium name="US DOE Joint Genome Institute (JGI-PGF)"/>
            <person name="Putnam N.H."/>
            <person name="Butts T."/>
            <person name="Ferrier D.E.K."/>
            <person name="Furlong R.F."/>
            <person name="Hellsten U."/>
            <person name="Kawashima T."/>
            <person name="Robinson-Rechavi M."/>
            <person name="Shoguchi E."/>
            <person name="Terry A."/>
            <person name="Yu J.-K."/>
            <person name="Benito-Gutierrez E.L."/>
            <person name="Dubchak I."/>
            <person name="Garcia-Fernandez J."/>
            <person name="Gibson-Brown J.J."/>
            <person name="Grigoriev I.V."/>
            <person name="Horton A.C."/>
            <person name="de Jong P.J."/>
            <person name="Jurka J."/>
            <person name="Kapitonov V.V."/>
            <person name="Kohara Y."/>
            <person name="Kuroki Y."/>
            <person name="Lindquist E."/>
            <person name="Lucas S."/>
            <person name="Osoegawa K."/>
            <person name="Pennacchio L.A."/>
            <person name="Salamov A.A."/>
            <person name="Satou Y."/>
            <person name="Sauka-Spengler T."/>
            <person name="Schmutz J."/>
            <person name="Shin-I T."/>
            <person name="Toyoda A."/>
            <person name="Bronner-Fraser M."/>
            <person name="Fujiyama A."/>
            <person name="Holland L.Z."/>
            <person name="Holland P.W.H."/>
            <person name="Satoh N."/>
            <person name="Rokhsar D.S."/>
        </authorList>
    </citation>
    <scope>NUCLEOTIDE SEQUENCE [LARGE SCALE GENOMIC DNA]</scope>
    <source>
        <strain evidence="3">S238N-H82</strain>
        <tissue evidence="3">Testes</tissue>
    </source>
</reference>
<name>C3Z607_BRAFL</name>
<dbReference type="InterPro" id="IPR011545">
    <property type="entry name" value="DEAD/DEAH_box_helicase_dom"/>
</dbReference>
<dbReference type="SUPFAM" id="SSF52540">
    <property type="entry name" value="P-loop containing nucleoside triphosphate hydrolases"/>
    <property type="match status" value="1"/>
</dbReference>
<evidence type="ECO:0000259" key="2">
    <source>
        <dbReference type="Pfam" id="PF00270"/>
    </source>
</evidence>
<feature type="domain" description="DEAD/DEAH-box helicase" evidence="2">
    <location>
        <begin position="2"/>
        <end position="63"/>
    </location>
</feature>
<dbReference type="EMBL" id="GG666583">
    <property type="protein sequence ID" value="EEN52270.1"/>
    <property type="molecule type" value="Genomic_DNA"/>
</dbReference>
<protein>
    <recommendedName>
        <fullName evidence="2">DEAD/DEAH-box helicase domain-containing protein</fullName>
    </recommendedName>
</protein>
<dbReference type="eggNOG" id="KOG0351">
    <property type="taxonomic scope" value="Eukaryota"/>
</dbReference>
<dbReference type="GO" id="GO:0005524">
    <property type="term" value="F:ATP binding"/>
    <property type="evidence" value="ECO:0007669"/>
    <property type="project" value="InterPro"/>
</dbReference>
<evidence type="ECO:0000256" key="1">
    <source>
        <dbReference type="ARBA" id="ARBA00005446"/>
    </source>
</evidence>
<sequence length="290" mass="32343">MQWKIVRSILKERRDNCCIMATGYGKSLCYQFPSVYTGGTTVVISPLISLMEDQVLGLKVANIPACFLGSAQKDKADVMRNLMRSDDADSLWRSKLSLRAVAVRGLTTLADPDPEADCDWRGLVGFIVCDFGSLLLPLFALSWDEVDLMLSSDFDFGMLRIERLTSGVAEEKSMSCYSLNQDATIPDEGYHLGTHWSSVDEVANGDMKDVPCCSFISSLKQSQLAGVDVLHNLTKWAWETEIMTYIGMGINLDERRNTQRADAYEPAFCTWRIHNGEVAVIHQDTFLLVG</sequence>
<dbReference type="Pfam" id="PF00270">
    <property type="entry name" value="DEAD"/>
    <property type="match status" value="1"/>
</dbReference>
<dbReference type="AlphaFoldDB" id="C3Z607"/>
<gene>
    <name evidence="3" type="ORF">BRAFLDRAFT_65989</name>
</gene>
<dbReference type="PANTHER" id="PTHR13710:SF120">
    <property type="entry name" value="BIFUNCTIONAL 3'-5' EXONUCLEASE_ATP-DEPENDENT HELICASE WRN"/>
    <property type="match status" value="1"/>
</dbReference>
<dbReference type="GO" id="GO:0003676">
    <property type="term" value="F:nucleic acid binding"/>
    <property type="evidence" value="ECO:0007669"/>
    <property type="project" value="InterPro"/>
</dbReference>
<dbReference type="InParanoid" id="C3Z607"/>
<accession>C3Z607</accession>
<evidence type="ECO:0000313" key="3">
    <source>
        <dbReference type="EMBL" id="EEN52270.1"/>
    </source>
</evidence>
<dbReference type="InterPro" id="IPR027417">
    <property type="entry name" value="P-loop_NTPase"/>
</dbReference>
<comment type="similarity">
    <text evidence="1">Belongs to the helicase family. RecQ subfamily.</text>
</comment>
<dbReference type="Gene3D" id="3.40.50.300">
    <property type="entry name" value="P-loop containing nucleotide triphosphate hydrolases"/>
    <property type="match status" value="1"/>
</dbReference>
<dbReference type="PANTHER" id="PTHR13710">
    <property type="entry name" value="DNA HELICASE RECQ FAMILY MEMBER"/>
    <property type="match status" value="1"/>
</dbReference>